<protein>
    <submittedName>
        <fullName evidence="3">Endonuclease/exonuclease/phosphatase family protein</fullName>
    </submittedName>
</protein>
<evidence type="ECO:0000313" key="3">
    <source>
        <dbReference type="EMBL" id="TFI00667.1"/>
    </source>
</evidence>
<dbReference type="InterPro" id="IPR036691">
    <property type="entry name" value="Endo/exonu/phosph_ase_sf"/>
</dbReference>
<name>A0AAX2SCY4_KOCRH</name>
<evidence type="ECO:0000256" key="1">
    <source>
        <dbReference type="SAM" id="SignalP"/>
    </source>
</evidence>
<gene>
    <name evidence="3" type="ORF">E4P33_08355</name>
</gene>
<dbReference type="Pfam" id="PF03372">
    <property type="entry name" value="Exo_endo_phos"/>
    <property type="match status" value="1"/>
</dbReference>
<keyword evidence="3" id="KW-0255">Endonuclease</keyword>
<dbReference type="GO" id="GO:0004519">
    <property type="term" value="F:endonuclease activity"/>
    <property type="evidence" value="ECO:0007669"/>
    <property type="project" value="UniProtKB-KW"/>
</dbReference>
<reference evidence="3 4" key="1">
    <citation type="submission" date="2019-03" db="EMBL/GenBank/DDBJ databases">
        <title>Genome Sequencing and Assembly of Various Microbes Isolated from Alder Root Nodule.</title>
        <authorList>
            <person name="Swanson E."/>
            <person name="Sevigny J.L."/>
            <person name="Pesce C."/>
            <person name="Davis I."/>
            <person name="Kleiner V."/>
            <person name="Tisa L."/>
        </authorList>
    </citation>
    <scope>NUCLEOTIDE SEQUENCE [LARGE SCALE GENOMIC DNA]</scope>
    <source>
        <strain evidence="3 4">4R-31</strain>
    </source>
</reference>
<dbReference type="Gene3D" id="3.60.10.10">
    <property type="entry name" value="Endonuclease/exonuclease/phosphatase"/>
    <property type="match status" value="1"/>
</dbReference>
<organism evidence="3 4">
    <name type="scientific">Kocuria rhizophila</name>
    <dbReference type="NCBI Taxonomy" id="72000"/>
    <lineage>
        <taxon>Bacteria</taxon>
        <taxon>Bacillati</taxon>
        <taxon>Actinomycetota</taxon>
        <taxon>Actinomycetes</taxon>
        <taxon>Micrococcales</taxon>
        <taxon>Micrococcaceae</taxon>
        <taxon>Kocuria</taxon>
    </lineage>
</organism>
<accession>A0AAX2SCY4</accession>
<dbReference type="EMBL" id="SPNK01000008">
    <property type="protein sequence ID" value="TFI00667.1"/>
    <property type="molecule type" value="Genomic_DNA"/>
</dbReference>
<evidence type="ECO:0000259" key="2">
    <source>
        <dbReference type="Pfam" id="PF03372"/>
    </source>
</evidence>
<keyword evidence="3" id="KW-0378">Hydrolase</keyword>
<keyword evidence="1" id="KW-0732">Signal</keyword>
<feature type="chain" id="PRO_5043567514" evidence="1">
    <location>
        <begin position="26"/>
        <end position="436"/>
    </location>
</feature>
<dbReference type="AlphaFoldDB" id="A0AAX2SCY4"/>
<feature type="domain" description="Endonuclease/exonuclease/phosphatase" evidence="2">
    <location>
        <begin position="74"/>
        <end position="422"/>
    </location>
</feature>
<dbReference type="Proteomes" id="UP000298017">
    <property type="component" value="Unassembled WGS sequence"/>
</dbReference>
<sequence length="436" mass="46382">MKNSLTALAATCLVLPLACATPALASPAVPASATAATSGAATSGAAAATAAASSANGQQGQKAQQGNSPLRVATYNASLNRGAEGQLLRDLSTPDNEQAQNIAEVIQINAPDVVLVNEFDYVSGGRAAEAFRDNYLSVSQNGKAPQDYPYYYTAPVNTGVPSGMDLDQNGSVGGPGDAWGFGQFPGQYGMVVYSKYPIDRDQVRTFQNFRWQDMPGNEMPTSYYTPEQQQKLRLSSKSHWDVPVRVGGKTVHVLAAHPTPPSFDGPEDRNGRRNNDEIRFWSDYVGSPSRSRYIYDDAGARGGLKPGERFVVLGDYNSDPNDGDSYPGAIDQLLGSSRVRDPRPTSAGAVQAAALQGGANRTHVSDPAYDTGDFSDTPAPGNLRTDYVLPSKNLQACRSGVFWPKLGEPGSELTSDPAATTDHHLVWVDVKVPGKH</sequence>
<keyword evidence="4" id="KW-1185">Reference proteome</keyword>
<proteinExistence type="predicted"/>
<dbReference type="RefSeq" id="WP_135010713.1">
    <property type="nucleotide sequence ID" value="NZ_JAYEXM010000005.1"/>
</dbReference>
<evidence type="ECO:0000313" key="4">
    <source>
        <dbReference type="Proteomes" id="UP000298017"/>
    </source>
</evidence>
<comment type="caution">
    <text evidence="3">The sequence shown here is derived from an EMBL/GenBank/DDBJ whole genome shotgun (WGS) entry which is preliminary data.</text>
</comment>
<dbReference type="SUPFAM" id="SSF56219">
    <property type="entry name" value="DNase I-like"/>
    <property type="match status" value="1"/>
</dbReference>
<feature type="signal peptide" evidence="1">
    <location>
        <begin position="1"/>
        <end position="25"/>
    </location>
</feature>
<keyword evidence="3" id="KW-0540">Nuclease</keyword>
<dbReference type="InterPro" id="IPR005135">
    <property type="entry name" value="Endo/exonuclease/phosphatase"/>
</dbReference>